<dbReference type="UniPathway" id="UPA00094"/>
<evidence type="ECO:0000256" key="9">
    <source>
        <dbReference type="ARBA" id="ARBA00023160"/>
    </source>
</evidence>
<comment type="caution">
    <text evidence="15">The sequence shown here is derived from an EMBL/GenBank/DDBJ whole genome shotgun (WGS) entry which is preliminary data.</text>
</comment>
<dbReference type="AlphaFoldDB" id="A0A2P7SFC0"/>
<evidence type="ECO:0000256" key="1">
    <source>
        <dbReference type="ARBA" id="ARBA00005194"/>
    </source>
</evidence>
<comment type="catalytic activity">
    <reaction evidence="11">
        <text>a fatty acyl-[ACP] + malonyl-[ACP] + H(+) = a 3-oxoacyl-[ACP] + holo-[ACP] + CO2</text>
        <dbReference type="Rhea" id="RHEA:22836"/>
        <dbReference type="Rhea" id="RHEA-COMP:9623"/>
        <dbReference type="Rhea" id="RHEA-COMP:9685"/>
        <dbReference type="Rhea" id="RHEA-COMP:9916"/>
        <dbReference type="Rhea" id="RHEA-COMP:14125"/>
        <dbReference type="ChEBI" id="CHEBI:15378"/>
        <dbReference type="ChEBI" id="CHEBI:16526"/>
        <dbReference type="ChEBI" id="CHEBI:64479"/>
        <dbReference type="ChEBI" id="CHEBI:78449"/>
        <dbReference type="ChEBI" id="CHEBI:78776"/>
        <dbReference type="ChEBI" id="CHEBI:138651"/>
    </reaction>
</comment>
<comment type="function">
    <text evidence="11">Involved in the type II fatty acid elongation cycle. Catalyzes the elongation of a wide range of acyl-ACP by the addition of two carbons from malonyl-ACP to an acyl acceptor. Can efficiently catalyze the conversion of palmitoleoyl-ACP (cis-hexadec-9-enoyl-ACP) to cis-vaccenoyl-ACP (cis-octadec-11-enoyl-ACP), an essential step in the thermal regulation of fatty acid composition.</text>
</comment>
<dbReference type="NCBIfam" id="NF005589">
    <property type="entry name" value="PRK07314.1"/>
    <property type="match status" value="1"/>
</dbReference>
<dbReference type="OrthoDB" id="9808669at2"/>
<dbReference type="Gene3D" id="3.40.47.10">
    <property type="match status" value="2"/>
</dbReference>
<dbReference type="PROSITE" id="PS52004">
    <property type="entry name" value="KS3_2"/>
    <property type="match status" value="1"/>
</dbReference>
<reference evidence="15 16" key="1">
    <citation type="submission" date="2018-03" db="EMBL/GenBank/DDBJ databases">
        <title>The draft genome of Mesorhizobium sp. 6GN-30.</title>
        <authorList>
            <person name="Liu L."/>
            <person name="Li L."/>
            <person name="Wang T."/>
            <person name="Zhang X."/>
            <person name="Liang L."/>
        </authorList>
    </citation>
    <scope>NUCLEOTIDE SEQUENCE [LARGE SCALE GENOMIC DNA]</scope>
    <source>
        <strain evidence="15 16">6GN30</strain>
    </source>
</reference>
<dbReference type="InterPro" id="IPR014030">
    <property type="entry name" value="Ketoacyl_synth_N"/>
</dbReference>
<feature type="active site" description="For beta-ketoacyl synthase activity" evidence="12">
    <location>
        <position position="170"/>
    </location>
</feature>
<comment type="similarity">
    <text evidence="2 11 13">Belongs to the thiolase-like superfamily. Beta-ketoacyl-ACP synthases family.</text>
</comment>
<keyword evidence="5 11" id="KW-0444">Lipid biosynthesis</keyword>
<evidence type="ECO:0000256" key="12">
    <source>
        <dbReference type="PIRSR" id="PIRSR000447-1"/>
    </source>
</evidence>
<dbReference type="EC" id="2.3.1.179" evidence="3 11"/>
<dbReference type="FunFam" id="3.40.47.10:FF:000024">
    <property type="entry name" value="3-oxoacyl-[acyl-carrier-protein] synthase, mitochondrial"/>
    <property type="match status" value="1"/>
</dbReference>
<dbReference type="InterPro" id="IPR016039">
    <property type="entry name" value="Thiolase-like"/>
</dbReference>
<dbReference type="NCBIfam" id="TIGR03150">
    <property type="entry name" value="fabF"/>
    <property type="match status" value="1"/>
</dbReference>
<comment type="pathway">
    <text evidence="1 11">Lipid metabolism; fatty acid biosynthesis.</text>
</comment>
<dbReference type="GO" id="GO:0004315">
    <property type="term" value="F:3-oxoacyl-[acyl-carrier-protein] synthase activity"/>
    <property type="evidence" value="ECO:0007669"/>
    <property type="project" value="UniProtKB-UniRule"/>
</dbReference>
<dbReference type="SMART" id="SM00825">
    <property type="entry name" value="PKS_KS"/>
    <property type="match status" value="1"/>
</dbReference>
<dbReference type="InterPro" id="IPR018201">
    <property type="entry name" value="Ketoacyl_synth_AS"/>
</dbReference>
<proteinExistence type="inferred from homology"/>
<dbReference type="Proteomes" id="UP000241229">
    <property type="component" value="Unassembled WGS sequence"/>
</dbReference>
<comment type="catalytic activity">
    <reaction evidence="11">
        <text>(9Z)-hexadecenoyl-[ACP] + malonyl-[ACP] + H(+) = 3-oxo-(11Z)-octadecenoyl-[ACP] + holo-[ACP] + CO2</text>
        <dbReference type="Rhea" id="RHEA:55040"/>
        <dbReference type="Rhea" id="RHEA-COMP:9623"/>
        <dbReference type="Rhea" id="RHEA-COMP:9685"/>
        <dbReference type="Rhea" id="RHEA-COMP:10800"/>
        <dbReference type="Rhea" id="RHEA-COMP:14074"/>
        <dbReference type="ChEBI" id="CHEBI:15378"/>
        <dbReference type="ChEBI" id="CHEBI:16526"/>
        <dbReference type="ChEBI" id="CHEBI:64479"/>
        <dbReference type="ChEBI" id="CHEBI:78449"/>
        <dbReference type="ChEBI" id="CHEBI:83989"/>
        <dbReference type="ChEBI" id="CHEBI:138538"/>
        <dbReference type="EC" id="2.3.1.179"/>
    </reaction>
</comment>
<name>A0A2P7SFC0_9HYPH</name>
<dbReference type="SUPFAM" id="SSF53901">
    <property type="entry name" value="Thiolase-like"/>
    <property type="match status" value="2"/>
</dbReference>
<protein>
    <recommendedName>
        <fullName evidence="4 11">3-oxoacyl-[acyl-carrier-protein] synthase 2</fullName>
        <ecNumber evidence="3 11">2.3.1.179</ecNumber>
    </recommendedName>
</protein>
<dbReference type="PROSITE" id="PS00606">
    <property type="entry name" value="KS3_1"/>
    <property type="match status" value="1"/>
</dbReference>
<keyword evidence="6 11" id="KW-0808">Transferase</keyword>
<dbReference type="Pfam" id="PF00109">
    <property type="entry name" value="ketoacyl-synt"/>
    <property type="match status" value="1"/>
</dbReference>
<evidence type="ECO:0000256" key="5">
    <source>
        <dbReference type="ARBA" id="ARBA00022516"/>
    </source>
</evidence>
<evidence type="ECO:0000259" key="14">
    <source>
        <dbReference type="PROSITE" id="PS52004"/>
    </source>
</evidence>
<evidence type="ECO:0000256" key="11">
    <source>
        <dbReference type="PIRNR" id="PIRNR000447"/>
    </source>
</evidence>
<dbReference type="PANTHER" id="PTHR11712:SF336">
    <property type="entry name" value="3-OXOACYL-[ACYL-CARRIER-PROTEIN] SYNTHASE, MITOCHONDRIAL"/>
    <property type="match status" value="1"/>
</dbReference>
<dbReference type="FunFam" id="3.40.47.10:FF:000015">
    <property type="entry name" value="3-oxoacyl-[acyl-carrier-protein] synthase, mitochondrial"/>
    <property type="match status" value="1"/>
</dbReference>
<evidence type="ECO:0000256" key="6">
    <source>
        <dbReference type="ARBA" id="ARBA00022679"/>
    </source>
</evidence>
<dbReference type="InterPro" id="IPR014031">
    <property type="entry name" value="Ketoacyl_synth_C"/>
</dbReference>
<evidence type="ECO:0000256" key="7">
    <source>
        <dbReference type="ARBA" id="ARBA00022832"/>
    </source>
</evidence>
<gene>
    <name evidence="15" type="primary">fabF</name>
    <name evidence="15" type="ORF">C7I84_09940</name>
</gene>
<dbReference type="InterPro" id="IPR017568">
    <property type="entry name" value="3-oxoacyl-ACP_synth-2"/>
</dbReference>
<keyword evidence="9 11" id="KW-0275">Fatty acid biosynthesis</keyword>
<keyword evidence="7" id="KW-0276">Fatty acid metabolism</keyword>
<dbReference type="RefSeq" id="WP_106772026.1">
    <property type="nucleotide sequence ID" value="NZ_PXYK01000008.1"/>
</dbReference>
<accession>A0A2P7SFC0</accession>
<evidence type="ECO:0000256" key="8">
    <source>
        <dbReference type="ARBA" id="ARBA00023098"/>
    </source>
</evidence>
<evidence type="ECO:0000313" key="15">
    <source>
        <dbReference type="EMBL" id="PSJ61021.1"/>
    </source>
</evidence>
<dbReference type="GO" id="GO:0006633">
    <property type="term" value="P:fatty acid biosynthetic process"/>
    <property type="evidence" value="ECO:0007669"/>
    <property type="project" value="UniProtKB-UniRule"/>
</dbReference>
<dbReference type="NCBIfam" id="NF004970">
    <property type="entry name" value="PRK06333.1"/>
    <property type="match status" value="1"/>
</dbReference>
<feature type="domain" description="Ketosynthase family 3 (KS3)" evidence="14">
    <location>
        <begin position="1"/>
        <end position="417"/>
    </location>
</feature>
<evidence type="ECO:0000256" key="13">
    <source>
        <dbReference type="RuleBase" id="RU003694"/>
    </source>
</evidence>
<organism evidence="15 16">
    <name type="scientific">Kumtagia ephedrae</name>
    <dbReference type="NCBI Taxonomy" id="2116701"/>
    <lineage>
        <taxon>Bacteria</taxon>
        <taxon>Pseudomonadati</taxon>
        <taxon>Pseudomonadota</taxon>
        <taxon>Alphaproteobacteria</taxon>
        <taxon>Hyphomicrobiales</taxon>
        <taxon>Phyllobacteriaceae</taxon>
        <taxon>Kumtagia</taxon>
    </lineage>
</organism>
<evidence type="ECO:0000256" key="3">
    <source>
        <dbReference type="ARBA" id="ARBA00012356"/>
    </source>
</evidence>
<evidence type="ECO:0000256" key="2">
    <source>
        <dbReference type="ARBA" id="ARBA00008467"/>
    </source>
</evidence>
<dbReference type="PANTHER" id="PTHR11712">
    <property type="entry name" value="POLYKETIDE SYNTHASE-RELATED"/>
    <property type="match status" value="1"/>
</dbReference>
<dbReference type="CDD" id="cd00834">
    <property type="entry name" value="KAS_I_II"/>
    <property type="match status" value="1"/>
</dbReference>
<dbReference type="Pfam" id="PF02801">
    <property type="entry name" value="Ketoacyl-synt_C"/>
    <property type="match status" value="1"/>
</dbReference>
<evidence type="ECO:0000256" key="10">
    <source>
        <dbReference type="ARBA" id="ARBA00023315"/>
    </source>
</evidence>
<dbReference type="InterPro" id="IPR000794">
    <property type="entry name" value="Beta-ketoacyl_synthase"/>
</dbReference>
<keyword evidence="16" id="KW-1185">Reference proteome</keyword>
<keyword evidence="8" id="KW-0443">Lipid metabolism</keyword>
<evidence type="ECO:0000313" key="16">
    <source>
        <dbReference type="Proteomes" id="UP000241229"/>
    </source>
</evidence>
<keyword evidence="10 11" id="KW-0012">Acyltransferase</keyword>
<dbReference type="PIRSF" id="PIRSF000447">
    <property type="entry name" value="KAS_II"/>
    <property type="match status" value="1"/>
</dbReference>
<dbReference type="InterPro" id="IPR020841">
    <property type="entry name" value="PKS_Beta-ketoAc_synthase_dom"/>
</dbReference>
<evidence type="ECO:0000256" key="4">
    <source>
        <dbReference type="ARBA" id="ARBA00014657"/>
    </source>
</evidence>
<sequence>MRRVVVTGLGLLSPFGVGVDHSWSQILAGRSACRRVDSFDVEDLPCKIAHVIPRGPGNEHAFDPEAYLEPKELRKIGDFILYGIAAADEALKDAGWEPKSAEDRNATGVMIGSGIGGIDGIADNAILLKERGPRRISPFFIPGNIINLVSGQVSIRHGLKGPNHAVVTACSTGAHAIGDAARLIMFGDADVMLAGGAEAPVTRLSLAGFAACRALSTDRNDAPETASRPFDRDRDGFVMGEGAGVLVLEELEHAKARGAKIYAEIVGYGLTGDAYHITAPAEDGDGAFRCMAAAVKRAGLQPADLDYVNAHGTSTMADTIELGAVERLVGNAASKISMSSTKSAVGHLLGAAGAAEAIFSILAIRDNIAPPTINLDNPERETAIDLVPHKARSRPIDVALSNSFGFGGTNASLVFQRFDG</sequence>
<dbReference type="EMBL" id="PXYK01000008">
    <property type="protein sequence ID" value="PSJ61021.1"/>
    <property type="molecule type" value="Genomic_DNA"/>
</dbReference>